<evidence type="ECO:0000256" key="1">
    <source>
        <dbReference type="SAM" id="MobiDB-lite"/>
    </source>
</evidence>
<feature type="compositionally biased region" description="Pro residues" evidence="1">
    <location>
        <begin position="239"/>
        <end position="249"/>
    </location>
</feature>
<evidence type="ECO:0000313" key="3">
    <source>
        <dbReference type="Proteomes" id="UP000784294"/>
    </source>
</evidence>
<dbReference type="EMBL" id="CAAALY010259939">
    <property type="protein sequence ID" value="VEL39052.1"/>
    <property type="molecule type" value="Genomic_DNA"/>
</dbReference>
<keyword evidence="3" id="KW-1185">Reference proteome</keyword>
<feature type="region of interest" description="Disordered" evidence="1">
    <location>
        <begin position="232"/>
        <end position="260"/>
    </location>
</feature>
<gene>
    <name evidence="2" type="ORF">PXEA_LOCUS32492</name>
</gene>
<comment type="caution">
    <text evidence="2">The sequence shown here is derived from an EMBL/GenBank/DDBJ whole genome shotgun (WGS) entry which is preliminary data.</text>
</comment>
<protein>
    <submittedName>
        <fullName evidence="2">Uncharacterized protein</fullName>
    </submittedName>
</protein>
<dbReference type="AlphaFoldDB" id="A0A448XKY9"/>
<accession>A0A448XKY9</accession>
<organism evidence="2 3">
    <name type="scientific">Protopolystoma xenopodis</name>
    <dbReference type="NCBI Taxonomy" id="117903"/>
    <lineage>
        <taxon>Eukaryota</taxon>
        <taxon>Metazoa</taxon>
        <taxon>Spiralia</taxon>
        <taxon>Lophotrochozoa</taxon>
        <taxon>Platyhelminthes</taxon>
        <taxon>Monogenea</taxon>
        <taxon>Polyopisthocotylea</taxon>
        <taxon>Polystomatidea</taxon>
        <taxon>Polystomatidae</taxon>
        <taxon>Protopolystoma</taxon>
    </lineage>
</organism>
<dbReference type="Proteomes" id="UP000784294">
    <property type="component" value="Unassembled WGS sequence"/>
</dbReference>
<evidence type="ECO:0000313" key="2">
    <source>
        <dbReference type="EMBL" id="VEL39052.1"/>
    </source>
</evidence>
<proteinExistence type="predicted"/>
<reference evidence="2" key="1">
    <citation type="submission" date="2018-11" db="EMBL/GenBank/DDBJ databases">
        <authorList>
            <consortium name="Pathogen Informatics"/>
        </authorList>
    </citation>
    <scope>NUCLEOTIDE SEQUENCE</scope>
</reference>
<name>A0A448XKY9_9PLAT</name>
<sequence>MVTFNSAEIFILWRQTWSFDRPVDSEARDLGANGIEEFRVPESSLISDARITSKSASAPLPWQSFSSRPLPLDDEMRATEPTLSTSANLSSPPPAFTPEQLLCIPSMGASSLSTVPAQPPLNRAFAISGLPVCPSARLSACLSVRMLVYPFLPKGGLSAQFITICEYTPTRSGMLYADTGRPAASPTADALTCCLPYRAVASLSRRSPVQADPATCTTVYRPLRRPSPAVGEAGLAQVIPPPRSVPLPGRPTGSRRQSPVYSQQALQFFWVDESLK</sequence>